<dbReference type="Gene3D" id="1.10.3210.10">
    <property type="entry name" value="Hypothetical protein af1432"/>
    <property type="match status" value="2"/>
</dbReference>
<evidence type="ECO:0000259" key="1">
    <source>
        <dbReference type="PROSITE" id="PS50043"/>
    </source>
</evidence>
<dbReference type="EMBL" id="RXOE01000001">
    <property type="protein sequence ID" value="RTQ37364.1"/>
    <property type="molecule type" value="Genomic_DNA"/>
</dbReference>
<dbReference type="InterPro" id="IPR000792">
    <property type="entry name" value="Tscrpt_reg_LuxR_C"/>
</dbReference>
<dbReference type="SUPFAM" id="SSF46894">
    <property type="entry name" value="C-terminal effector domain of the bipartite response regulators"/>
    <property type="match status" value="1"/>
</dbReference>
<feature type="domain" description="HD-GYP" evidence="2">
    <location>
        <begin position="222"/>
        <end position="418"/>
    </location>
</feature>
<evidence type="ECO:0000313" key="3">
    <source>
        <dbReference type="EMBL" id="RTQ37364.1"/>
    </source>
</evidence>
<dbReference type="InterPro" id="IPR037522">
    <property type="entry name" value="HD_GYP_dom"/>
</dbReference>
<feature type="domain" description="HTH luxR-type" evidence="1">
    <location>
        <begin position="416"/>
        <end position="481"/>
    </location>
</feature>
<dbReference type="InterPro" id="IPR016032">
    <property type="entry name" value="Sig_transdc_resp-reg_C-effctor"/>
</dbReference>
<comment type="caution">
    <text evidence="3">The sequence shown here is derived from an EMBL/GenBank/DDBJ whole genome shotgun (WGS) entry which is preliminary data.</text>
</comment>
<dbReference type="CDD" id="cd06170">
    <property type="entry name" value="LuxR_C_like"/>
    <property type="match status" value="1"/>
</dbReference>
<dbReference type="RefSeq" id="WP_126469101.1">
    <property type="nucleotide sequence ID" value="NZ_RXOE01000001.1"/>
</dbReference>
<accession>A0A3S0QD86</accession>
<dbReference type="SUPFAM" id="SSF109604">
    <property type="entry name" value="HD-domain/PDEase-like"/>
    <property type="match status" value="1"/>
</dbReference>
<dbReference type="GO" id="GO:0006355">
    <property type="term" value="P:regulation of DNA-templated transcription"/>
    <property type="evidence" value="ECO:0007669"/>
    <property type="project" value="InterPro"/>
</dbReference>
<dbReference type="Proteomes" id="UP000267418">
    <property type="component" value="Unassembled WGS sequence"/>
</dbReference>
<gene>
    <name evidence="3" type="ORF">EJP69_06445</name>
</gene>
<organism evidence="3 4">
    <name type="scientific">Variovorax gossypii</name>
    <dbReference type="NCBI Taxonomy" id="1679495"/>
    <lineage>
        <taxon>Bacteria</taxon>
        <taxon>Pseudomonadati</taxon>
        <taxon>Pseudomonadota</taxon>
        <taxon>Betaproteobacteria</taxon>
        <taxon>Burkholderiales</taxon>
        <taxon>Comamonadaceae</taxon>
        <taxon>Variovorax</taxon>
    </lineage>
</organism>
<evidence type="ECO:0000259" key="2">
    <source>
        <dbReference type="PROSITE" id="PS51832"/>
    </source>
</evidence>
<dbReference type="CDD" id="cd00077">
    <property type="entry name" value="HDc"/>
    <property type="match status" value="1"/>
</dbReference>
<dbReference type="PRINTS" id="PR00038">
    <property type="entry name" value="HTHLUXR"/>
</dbReference>
<dbReference type="PROSITE" id="PS50043">
    <property type="entry name" value="HTH_LUXR_2"/>
    <property type="match status" value="1"/>
</dbReference>
<dbReference type="Pfam" id="PF00196">
    <property type="entry name" value="GerE"/>
    <property type="match status" value="1"/>
</dbReference>
<dbReference type="GO" id="GO:0008081">
    <property type="term" value="F:phosphoric diester hydrolase activity"/>
    <property type="evidence" value="ECO:0007669"/>
    <property type="project" value="UniProtKB-ARBA"/>
</dbReference>
<sequence length="483" mass="51152">MQPSSSIRVFDAIRALAFVGDLSMGQPIDHSVRTGWLASRLAAAIGRDAATQGHVVCVALLRWSGCTANALEFSDLLGDDVGGRRTMLATASARAAADFASSVSPLAEIHCEVSGDIARTLGMPAAVELPLRHIFETFDGTGKPEGLDASRIPAEVFLVTIAGDLEIFSRVHGLNNALRYIAERADARYPAFLVDAVREHAVDWLHVLEQGAAAEPQPPSAALRDATAPLELIADVIDLKLPWMTGYSRKVAEAALHCARGMGLGDEQQQRIYRAGLIHGIGRASVPNAVWDSPHARSEADAERLRLVPYWTERAARRIDTLRAEAEIASFVDERLDGSGFFRGARGAAIDAEARALAAAAHWVALCTSRPGRSALPQAEALAALHAEGDASRLDPQAIAALTGQPQSATASAQPSGEASALLSGREVEVLGRISLGESNKEAARSLGISPSTVRAHLENIFRKLGCTTRAAATLKAMTLGLL</sequence>
<reference evidence="3 4" key="1">
    <citation type="submission" date="2018-12" db="EMBL/GenBank/DDBJ databases">
        <title>The genome of Variovorax gossypii DSM 100435.</title>
        <authorList>
            <person name="Gao J."/>
            <person name="Sun J."/>
        </authorList>
    </citation>
    <scope>NUCLEOTIDE SEQUENCE [LARGE SCALE GENOMIC DNA]</scope>
    <source>
        <strain evidence="3 4">DSM 100435</strain>
    </source>
</reference>
<dbReference type="InterPro" id="IPR052020">
    <property type="entry name" value="Cyclic_di-GMP/3'3'-cGAMP_PDE"/>
</dbReference>
<dbReference type="InterPro" id="IPR036388">
    <property type="entry name" value="WH-like_DNA-bd_sf"/>
</dbReference>
<dbReference type="Pfam" id="PF13487">
    <property type="entry name" value="HD_5"/>
    <property type="match status" value="1"/>
</dbReference>
<protein>
    <submittedName>
        <fullName evidence="3">LuxR family transcriptional regulator</fullName>
    </submittedName>
</protein>
<keyword evidence="4" id="KW-1185">Reference proteome</keyword>
<evidence type="ECO:0000313" key="4">
    <source>
        <dbReference type="Proteomes" id="UP000267418"/>
    </source>
</evidence>
<dbReference type="OrthoDB" id="9763857at2"/>
<proteinExistence type="predicted"/>
<dbReference type="PANTHER" id="PTHR45228">
    <property type="entry name" value="CYCLIC DI-GMP PHOSPHODIESTERASE TM_0186-RELATED"/>
    <property type="match status" value="1"/>
</dbReference>
<dbReference type="AlphaFoldDB" id="A0A3S0QD86"/>
<dbReference type="InterPro" id="IPR003607">
    <property type="entry name" value="HD/PDEase_dom"/>
</dbReference>
<dbReference type="PROSITE" id="PS51832">
    <property type="entry name" value="HD_GYP"/>
    <property type="match status" value="1"/>
</dbReference>
<dbReference type="GO" id="GO:0003677">
    <property type="term" value="F:DNA binding"/>
    <property type="evidence" value="ECO:0007669"/>
    <property type="project" value="InterPro"/>
</dbReference>
<dbReference type="SMART" id="SM00421">
    <property type="entry name" value="HTH_LUXR"/>
    <property type="match status" value="1"/>
</dbReference>
<dbReference type="Gene3D" id="1.10.10.10">
    <property type="entry name" value="Winged helix-like DNA-binding domain superfamily/Winged helix DNA-binding domain"/>
    <property type="match status" value="1"/>
</dbReference>
<name>A0A3S0QD86_9BURK</name>